<dbReference type="RefSeq" id="WP_117317102.1">
    <property type="nucleotide sequence ID" value="NZ_CP031769.1"/>
</dbReference>
<feature type="transmembrane region" description="Helical" evidence="1">
    <location>
        <begin position="30"/>
        <end position="51"/>
    </location>
</feature>
<sequence>MSFDFLEPFFAFRLLALVVYTIVVKRVTSFTVAIACIIIIECIHVPIELTLLPMFSAADLTLSEWQQLRAVWYGSFLLTDLVVVGAIYAVSKCLHLKLELASKCIMAIFMALAMVQIVTFFSYYLGFRDAIKDYHYVLVRILNWADVAVIGSYCSWCIYQTVKYRTQDTEYE</sequence>
<evidence type="ECO:0000313" key="2">
    <source>
        <dbReference type="EMBL" id="AXR06945.1"/>
    </source>
</evidence>
<feature type="transmembrane region" description="Helical" evidence="1">
    <location>
        <begin position="6"/>
        <end position="23"/>
    </location>
</feature>
<dbReference type="AlphaFoldDB" id="A0A346NN38"/>
<dbReference type="KEGG" id="salm:D0Y50_11630"/>
<reference evidence="2 3" key="1">
    <citation type="submission" date="2018-08" db="EMBL/GenBank/DDBJ databases">
        <title>Salinimonas sediminis sp. nov., a piezophilic bacterium isolated from a deep-sea sediment sample from the New Britain Trench.</title>
        <authorList>
            <person name="Cao J."/>
        </authorList>
    </citation>
    <scope>NUCLEOTIDE SEQUENCE [LARGE SCALE GENOMIC DNA]</scope>
    <source>
        <strain evidence="2 3">N102</strain>
    </source>
</reference>
<feature type="transmembrane region" description="Helical" evidence="1">
    <location>
        <begin position="137"/>
        <end position="159"/>
    </location>
</feature>
<gene>
    <name evidence="2" type="ORF">D0Y50_11630</name>
</gene>
<proteinExistence type="predicted"/>
<evidence type="ECO:0000313" key="3">
    <source>
        <dbReference type="Proteomes" id="UP000262073"/>
    </source>
</evidence>
<protein>
    <submittedName>
        <fullName evidence="2">Uncharacterized protein</fullName>
    </submittedName>
</protein>
<name>A0A346NN38_9ALTE</name>
<feature type="transmembrane region" description="Helical" evidence="1">
    <location>
        <begin position="71"/>
        <end position="91"/>
    </location>
</feature>
<keyword evidence="3" id="KW-1185">Reference proteome</keyword>
<organism evidence="2 3">
    <name type="scientific">Salinimonas sediminis</name>
    <dbReference type="NCBI Taxonomy" id="2303538"/>
    <lineage>
        <taxon>Bacteria</taxon>
        <taxon>Pseudomonadati</taxon>
        <taxon>Pseudomonadota</taxon>
        <taxon>Gammaproteobacteria</taxon>
        <taxon>Alteromonadales</taxon>
        <taxon>Alteromonadaceae</taxon>
        <taxon>Alteromonas/Salinimonas group</taxon>
        <taxon>Salinimonas</taxon>
    </lineage>
</organism>
<dbReference type="Proteomes" id="UP000262073">
    <property type="component" value="Chromosome"/>
</dbReference>
<keyword evidence="1" id="KW-0812">Transmembrane</keyword>
<keyword evidence="1" id="KW-1133">Transmembrane helix</keyword>
<accession>A0A346NN38</accession>
<keyword evidence="1" id="KW-0472">Membrane</keyword>
<dbReference type="EMBL" id="CP031769">
    <property type="protein sequence ID" value="AXR06945.1"/>
    <property type="molecule type" value="Genomic_DNA"/>
</dbReference>
<evidence type="ECO:0000256" key="1">
    <source>
        <dbReference type="SAM" id="Phobius"/>
    </source>
</evidence>
<feature type="transmembrane region" description="Helical" evidence="1">
    <location>
        <begin position="103"/>
        <end position="125"/>
    </location>
</feature>